<dbReference type="Pfam" id="PF20553">
    <property type="entry name" value="Methyltransf_35"/>
    <property type="match status" value="1"/>
</dbReference>
<dbReference type="EMBL" id="QAAA01000001">
    <property type="protein sequence ID" value="PTN04088.1"/>
    <property type="molecule type" value="Genomic_DNA"/>
</dbReference>
<comment type="caution">
    <text evidence="1">The sequence shown here is derived from an EMBL/GenBank/DDBJ whole genome shotgun (WGS) entry which is preliminary data.</text>
</comment>
<protein>
    <submittedName>
        <fullName evidence="1">Uncharacterized protein</fullName>
    </submittedName>
</protein>
<gene>
    <name evidence="1" type="ORF">C8N32_101287</name>
</gene>
<sequence length="322" mass="36225">MTASYRIIDYSLRPAKFAERKMLSEIFSRLKVFASLESYRYIGFGSIWFSDCILFHKALGVEDVISIEKEQAHKARFEFNKPYKGIRLMMGSAADVLPGLDWAHRSIVWLDYDDPLNPGILDDVRTVATRATSGTVLAVSVQAEGLVDKRPHLEEPLEITSAQGFRDCFGDARTPQDLEPAGLRGWSLSKTSRRIIRDEIDAGLHSVNAGRNPGQVLRFNQISAFEYADGAKMTTIVGVFVDHGQNGHFEAAGFRTLPFFRDGDEALRVKVPMLTPREMRHLDRSLPCHDSGQLDLGPIPEADGKHYAKLYRYLPNFASFEQ</sequence>
<accession>A0A2T5BWV6</accession>
<dbReference type="Proteomes" id="UP000243859">
    <property type="component" value="Unassembled WGS sequence"/>
</dbReference>
<proteinExistence type="predicted"/>
<evidence type="ECO:0000313" key="2">
    <source>
        <dbReference type="Proteomes" id="UP000243859"/>
    </source>
</evidence>
<keyword evidence="2" id="KW-1185">Reference proteome</keyword>
<reference evidence="1 2" key="1">
    <citation type="submission" date="2018-04" db="EMBL/GenBank/DDBJ databases">
        <title>Genomic Encyclopedia of Archaeal and Bacterial Type Strains, Phase II (KMG-II): from individual species to whole genera.</title>
        <authorList>
            <person name="Goeker M."/>
        </authorList>
    </citation>
    <scope>NUCLEOTIDE SEQUENCE [LARGE SCALE GENOMIC DNA]</scope>
    <source>
        <strain evidence="1 2">DSM 18064</strain>
    </source>
</reference>
<dbReference type="InterPro" id="IPR046788">
    <property type="entry name" value="Methyltransf_35"/>
</dbReference>
<dbReference type="OrthoDB" id="9181262at2"/>
<dbReference type="RefSeq" id="WP_107890677.1">
    <property type="nucleotide sequence ID" value="NZ_NHSI01000033.1"/>
</dbReference>
<organism evidence="1 2">
    <name type="scientific">Rhodovulum imhoffii</name>
    <dbReference type="NCBI Taxonomy" id="365340"/>
    <lineage>
        <taxon>Bacteria</taxon>
        <taxon>Pseudomonadati</taxon>
        <taxon>Pseudomonadota</taxon>
        <taxon>Alphaproteobacteria</taxon>
        <taxon>Rhodobacterales</taxon>
        <taxon>Paracoccaceae</taxon>
        <taxon>Rhodovulum</taxon>
    </lineage>
</organism>
<evidence type="ECO:0000313" key="1">
    <source>
        <dbReference type="EMBL" id="PTN04088.1"/>
    </source>
</evidence>
<dbReference type="AlphaFoldDB" id="A0A2T5BWV6"/>
<name>A0A2T5BWV6_9RHOB</name>